<proteinExistence type="predicted"/>
<dbReference type="EMBL" id="JYDI01000266">
    <property type="protein sequence ID" value="KRY46889.1"/>
    <property type="molecule type" value="Genomic_DNA"/>
</dbReference>
<evidence type="ECO:0000313" key="4">
    <source>
        <dbReference type="EMBL" id="KRY54475.1"/>
    </source>
</evidence>
<dbReference type="Proteomes" id="UP000054653">
    <property type="component" value="Unassembled WGS sequence"/>
</dbReference>
<gene>
    <name evidence="4" type="ORF">T03_13133</name>
    <name evidence="2" type="ORF">T03_16824</name>
    <name evidence="3" type="ORF">T03_17242</name>
</gene>
<evidence type="ECO:0000313" key="5">
    <source>
        <dbReference type="Proteomes" id="UP000054653"/>
    </source>
</evidence>
<evidence type="ECO:0000313" key="3">
    <source>
        <dbReference type="EMBL" id="KRY46889.1"/>
    </source>
</evidence>
<comment type="caution">
    <text evidence="2">The sequence shown here is derived from an EMBL/GenBank/DDBJ whole genome shotgun (WGS) entry which is preliminary data.</text>
</comment>
<name>A0A0V1CD76_TRIBR</name>
<sequence>MHFKKSAILFSQCILLAHIIHMFMLIVNTRIKNRFNEEIDDMSRGYMTLVPISRSSQTNKHSDSDMVDHSLYDATYNGLMQSLNI</sequence>
<feature type="transmembrane region" description="Helical" evidence="1">
    <location>
        <begin position="6"/>
        <end position="27"/>
    </location>
</feature>
<evidence type="ECO:0000313" key="2">
    <source>
        <dbReference type="EMBL" id="KRY46876.1"/>
    </source>
</evidence>
<evidence type="ECO:0000256" key="1">
    <source>
        <dbReference type="SAM" id="Phobius"/>
    </source>
</evidence>
<accession>A0A0V1CD76</accession>
<keyword evidence="5" id="KW-1185">Reference proteome</keyword>
<dbReference type="EMBL" id="JYDI01000266">
    <property type="protein sequence ID" value="KRY46876.1"/>
    <property type="molecule type" value="Genomic_DNA"/>
</dbReference>
<protein>
    <submittedName>
        <fullName evidence="2">Uncharacterized protein</fullName>
    </submittedName>
</protein>
<dbReference type="EMBL" id="JYDI01000069">
    <property type="protein sequence ID" value="KRY54475.1"/>
    <property type="molecule type" value="Genomic_DNA"/>
</dbReference>
<keyword evidence="1" id="KW-1133">Transmembrane helix</keyword>
<reference evidence="2 5" key="1">
    <citation type="submission" date="2015-01" db="EMBL/GenBank/DDBJ databases">
        <title>Evolution of Trichinella species and genotypes.</title>
        <authorList>
            <person name="Korhonen P.K."/>
            <person name="Edoardo P."/>
            <person name="Giuseppe L.R."/>
            <person name="Gasser R.B."/>
        </authorList>
    </citation>
    <scope>NUCLEOTIDE SEQUENCE [LARGE SCALE GENOMIC DNA]</scope>
    <source>
        <strain evidence="2">ISS120</strain>
    </source>
</reference>
<dbReference type="AlphaFoldDB" id="A0A0V1CD76"/>
<organism evidence="2 5">
    <name type="scientific">Trichinella britovi</name>
    <name type="common">Parasitic roundworm</name>
    <dbReference type="NCBI Taxonomy" id="45882"/>
    <lineage>
        <taxon>Eukaryota</taxon>
        <taxon>Metazoa</taxon>
        <taxon>Ecdysozoa</taxon>
        <taxon>Nematoda</taxon>
        <taxon>Enoplea</taxon>
        <taxon>Dorylaimia</taxon>
        <taxon>Trichinellida</taxon>
        <taxon>Trichinellidae</taxon>
        <taxon>Trichinella</taxon>
    </lineage>
</organism>
<keyword evidence="1" id="KW-0812">Transmembrane</keyword>
<keyword evidence="1" id="KW-0472">Membrane</keyword>